<reference evidence="1 2" key="1">
    <citation type="submission" date="2024-05" db="EMBL/GenBank/DDBJ databases">
        <authorList>
            <person name="Wallberg A."/>
        </authorList>
    </citation>
    <scope>NUCLEOTIDE SEQUENCE [LARGE SCALE GENOMIC DNA]</scope>
</reference>
<keyword evidence="2" id="KW-1185">Reference proteome</keyword>
<dbReference type="AlphaFoldDB" id="A0AAV2QJR6"/>
<evidence type="ECO:0000313" key="1">
    <source>
        <dbReference type="EMBL" id="CAL4085724.1"/>
    </source>
</evidence>
<evidence type="ECO:0000313" key="2">
    <source>
        <dbReference type="Proteomes" id="UP001497623"/>
    </source>
</evidence>
<organism evidence="1 2">
    <name type="scientific">Meganyctiphanes norvegica</name>
    <name type="common">Northern krill</name>
    <name type="synonym">Thysanopoda norvegica</name>
    <dbReference type="NCBI Taxonomy" id="48144"/>
    <lineage>
        <taxon>Eukaryota</taxon>
        <taxon>Metazoa</taxon>
        <taxon>Ecdysozoa</taxon>
        <taxon>Arthropoda</taxon>
        <taxon>Crustacea</taxon>
        <taxon>Multicrustacea</taxon>
        <taxon>Malacostraca</taxon>
        <taxon>Eumalacostraca</taxon>
        <taxon>Eucarida</taxon>
        <taxon>Euphausiacea</taxon>
        <taxon>Euphausiidae</taxon>
        <taxon>Meganyctiphanes</taxon>
    </lineage>
</organism>
<sequence length="252" mass="29361">KSLIRHYTSSQNFSPHQSTHPIRIYNYSRGGLLFRHVREIWDVSTWYSLRPETTLFVVGSCDLASMSLAQYEAMGHAKRHWFYKQLIETVEFFRTHAHTLALDAAEHRFIREYKFSFSYLSDWGLNFVPNRSGNMNPADLRHARNENNKYVSERARYLYVTYGIIMARFNPYRNVGIYEPVRDGVHLAGDSLQEFLSNVKRFLARKFCIRCGISSQPPVNTILNFKAWLDHFIQGSACDQLDAPPEPVSIPM</sequence>
<proteinExistence type="predicted"/>
<comment type="caution">
    <text evidence="1">The sequence shown here is derived from an EMBL/GenBank/DDBJ whole genome shotgun (WGS) entry which is preliminary data.</text>
</comment>
<name>A0AAV2QJR6_MEGNR</name>
<dbReference type="Proteomes" id="UP001497623">
    <property type="component" value="Unassembled WGS sequence"/>
</dbReference>
<dbReference type="EMBL" id="CAXKWB010007128">
    <property type="protein sequence ID" value="CAL4085724.1"/>
    <property type="molecule type" value="Genomic_DNA"/>
</dbReference>
<feature type="non-terminal residue" evidence="1">
    <location>
        <position position="1"/>
    </location>
</feature>
<gene>
    <name evidence="1" type="ORF">MNOR_LOCUS12794</name>
</gene>
<accession>A0AAV2QJR6</accession>
<protein>
    <submittedName>
        <fullName evidence="1">Uncharacterized protein</fullName>
    </submittedName>
</protein>